<evidence type="ECO:0000313" key="2">
    <source>
        <dbReference type="EnsemblFungi" id="PTTG_26641-t43_1-p1"/>
    </source>
</evidence>
<name>A0A180GRS0_PUCT1</name>
<accession>A0A180GRS0</accession>
<gene>
    <name evidence="1" type="ORF">PTTG_26641</name>
</gene>
<evidence type="ECO:0000313" key="3">
    <source>
        <dbReference type="Proteomes" id="UP000005240"/>
    </source>
</evidence>
<evidence type="ECO:0000313" key="1">
    <source>
        <dbReference type="EMBL" id="OAV95516.1"/>
    </source>
</evidence>
<protein>
    <submittedName>
        <fullName evidence="1 2">Uncharacterized protein</fullName>
    </submittedName>
</protein>
<dbReference type="PANTHER" id="PTHR33069:SF3">
    <property type="entry name" value="DYNEIN HEAVY CHAIN TAIL DOMAIN-CONTAINING PROTEIN"/>
    <property type="match status" value="1"/>
</dbReference>
<dbReference type="PANTHER" id="PTHR33069">
    <property type="entry name" value="CHROMOSOME 7, WHOLE GENOME SHOTGUN SEQUENCE-RELATED"/>
    <property type="match status" value="1"/>
</dbReference>
<keyword evidence="3" id="KW-1185">Reference proteome</keyword>
<dbReference type="Proteomes" id="UP000005240">
    <property type="component" value="Unassembled WGS sequence"/>
</dbReference>
<reference evidence="1" key="1">
    <citation type="submission" date="2009-11" db="EMBL/GenBank/DDBJ databases">
        <authorList>
            <consortium name="The Broad Institute Genome Sequencing Platform"/>
            <person name="Ward D."/>
            <person name="Feldgarden M."/>
            <person name="Earl A."/>
            <person name="Young S.K."/>
            <person name="Zeng Q."/>
            <person name="Koehrsen M."/>
            <person name="Alvarado L."/>
            <person name="Berlin A."/>
            <person name="Bochicchio J."/>
            <person name="Borenstein D."/>
            <person name="Chapman S.B."/>
            <person name="Chen Z."/>
            <person name="Engels R."/>
            <person name="Freedman E."/>
            <person name="Gellesch M."/>
            <person name="Goldberg J."/>
            <person name="Griggs A."/>
            <person name="Gujja S."/>
            <person name="Heilman E."/>
            <person name="Heiman D."/>
            <person name="Hepburn T."/>
            <person name="Howarth C."/>
            <person name="Jen D."/>
            <person name="Larson L."/>
            <person name="Lewis B."/>
            <person name="Mehta T."/>
            <person name="Park D."/>
            <person name="Pearson M."/>
            <person name="Roberts A."/>
            <person name="Saif S."/>
            <person name="Shea T."/>
            <person name="Shenoy N."/>
            <person name="Sisk P."/>
            <person name="Stolte C."/>
            <person name="Sykes S."/>
            <person name="Thomson T."/>
            <person name="Walk T."/>
            <person name="White J."/>
            <person name="Yandava C."/>
            <person name="Izard J."/>
            <person name="Baranova O.V."/>
            <person name="Blanton J.M."/>
            <person name="Tanner A.C."/>
            <person name="Dewhirst F.E."/>
            <person name="Haas B."/>
            <person name="Nusbaum C."/>
            <person name="Birren B."/>
        </authorList>
    </citation>
    <scope>NUCLEOTIDE SEQUENCE [LARGE SCALE GENOMIC DNA]</scope>
    <source>
        <strain evidence="1">1-1 BBBD Race 1</strain>
    </source>
</reference>
<sequence>MDIIYHLLGGKLQTIHDLLDSRFDLADPEHDQVINHPITQLAQSFIPLFKLSNLFFKKVSSVFRLKIRSANFTEMSSYHLDLLVKSVGIISSCLRELMEQLEEAANQKLEFPQILQPNKCRTSPKALVSRSEPLTALGSLELGWNKCSMDSQSEGGRWRATPQGVGTLRAPVSVTPRKSKKTKVLADMAEPDTLASHELRHQAEFARKVFVRLAGYDYSLGLVNAPSNILTDRLRSKKDLLAQLCSTLLPLLRQQIAGLSEALWAPNTLQEKPDLVVMLVLEIQPKLELTLDRIICDINDIIPGPVPEPKQTEDQHFKQFKSYRIFGLVNSIRKEMQSELAAFFADCGDIIHQIPTPLEERYIHSRSSLPDDTLRSIDAAIRWSEGSELSLNRSYLSSNYRSCFSKR</sequence>
<reference evidence="1" key="2">
    <citation type="submission" date="2016-05" db="EMBL/GenBank/DDBJ databases">
        <title>Comparative analysis highlights variable genome content of wheat rusts and divergence of the mating loci.</title>
        <authorList>
            <person name="Cuomo C.A."/>
            <person name="Bakkeren G."/>
            <person name="Szabo L."/>
            <person name="Khalil H."/>
            <person name="Joly D."/>
            <person name="Goldberg J."/>
            <person name="Young S."/>
            <person name="Zeng Q."/>
            <person name="Fellers J."/>
        </authorList>
    </citation>
    <scope>NUCLEOTIDE SEQUENCE [LARGE SCALE GENOMIC DNA]</scope>
    <source>
        <strain evidence="1">1-1 BBBD Race 1</strain>
    </source>
</reference>
<dbReference type="EnsemblFungi" id="PTTG_26641-t43_1">
    <property type="protein sequence ID" value="PTTG_26641-t43_1-p1"/>
    <property type="gene ID" value="PTTG_26641"/>
</dbReference>
<reference evidence="2" key="4">
    <citation type="submission" date="2025-05" db="UniProtKB">
        <authorList>
            <consortium name="EnsemblFungi"/>
        </authorList>
    </citation>
    <scope>IDENTIFICATION</scope>
    <source>
        <strain evidence="2">isolate 1-1 / race 1 (BBBD)</strain>
    </source>
</reference>
<reference evidence="2 3" key="3">
    <citation type="journal article" date="2017" name="G3 (Bethesda)">
        <title>Comparative analysis highlights variable genome content of wheat rusts and divergence of the mating loci.</title>
        <authorList>
            <person name="Cuomo C.A."/>
            <person name="Bakkeren G."/>
            <person name="Khalil H.B."/>
            <person name="Panwar V."/>
            <person name="Joly D."/>
            <person name="Linning R."/>
            <person name="Sakthikumar S."/>
            <person name="Song X."/>
            <person name="Adiconis X."/>
            <person name="Fan L."/>
            <person name="Goldberg J.M."/>
            <person name="Levin J.Z."/>
            <person name="Young S."/>
            <person name="Zeng Q."/>
            <person name="Anikster Y."/>
            <person name="Bruce M."/>
            <person name="Wang M."/>
            <person name="Yin C."/>
            <person name="McCallum B."/>
            <person name="Szabo L.J."/>
            <person name="Hulbert S."/>
            <person name="Chen X."/>
            <person name="Fellers J.P."/>
        </authorList>
    </citation>
    <scope>NUCLEOTIDE SEQUENCE</scope>
    <source>
        <strain evidence="3">Isolate 1-1 / race 1 (BBBD)</strain>
        <strain evidence="2">isolate 1-1 / race 1 (BBBD)</strain>
    </source>
</reference>
<dbReference type="AlphaFoldDB" id="A0A180GRS0"/>
<proteinExistence type="predicted"/>
<dbReference type="EMBL" id="ADAS02000028">
    <property type="protein sequence ID" value="OAV95516.1"/>
    <property type="molecule type" value="Genomic_DNA"/>
</dbReference>
<organism evidence="1">
    <name type="scientific">Puccinia triticina (isolate 1-1 / race 1 (BBBD))</name>
    <name type="common">Brown leaf rust fungus</name>
    <dbReference type="NCBI Taxonomy" id="630390"/>
    <lineage>
        <taxon>Eukaryota</taxon>
        <taxon>Fungi</taxon>
        <taxon>Dikarya</taxon>
        <taxon>Basidiomycota</taxon>
        <taxon>Pucciniomycotina</taxon>
        <taxon>Pucciniomycetes</taxon>
        <taxon>Pucciniales</taxon>
        <taxon>Pucciniaceae</taxon>
        <taxon>Puccinia</taxon>
    </lineage>
</organism>
<dbReference type="VEuPathDB" id="FungiDB:PTTG_26641"/>